<accession>A0ABW4ZBR2</accession>
<dbReference type="Pfam" id="PF04390">
    <property type="entry name" value="LptE"/>
    <property type="match status" value="1"/>
</dbReference>
<comment type="caution">
    <text evidence="2">The sequence shown here is derived from an EMBL/GenBank/DDBJ whole genome shotgun (WGS) entry which is preliminary data.</text>
</comment>
<dbReference type="EMBL" id="JBHUJB010000043">
    <property type="protein sequence ID" value="MFD2159335.1"/>
    <property type="molecule type" value="Genomic_DNA"/>
</dbReference>
<keyword evidence="3" id="KW-1185">Reference proteome</keyword>
<gene>
    <name evidence="2" type="primary">lptE</name>
    <name evidence="2" type="ORF">ACFSW8_10530</name>
</gene>
<evidence type="ECO:0000256" key="1">
    <source>
        <dbReference type="SAM" id="SignalP"/>
    </source>
</evidence>
<keyword evidence="2" id="KW-0449">Lipoprotein</keyword>
<dbReference type="Proteomes" id="UP001597389">
    <property type="component" value="Unassembled WGS sequence"/>
</dbReference>
<reference evidence="3" key="1">
    <citation type="journal article" date="2019" name="Int. J. Syst. Evol. Microbiol.">
        <title>The Global Catalogue of Microorganisms (GCM) 10K type strain sequencing project: providing services to taxonomists for standard genome sequencing and annotation.</title>
        <authorList>
            <consortium name="The Broad Institute Genomics Platform"/>
            <consortium name="The Broad Institute Genome Sequencing Center for Infectious Disease"/>
            <person name="Wu L."/>
            <person name="Ma J."/>
        </authorList>
    </citation>
    <scope>NUCLEOTIDE SEQUENCE [LARGE SCALE GENOMIC DNA]</scope>
    <source>
        <strain evidence="3">CCUG 57942</strain>
    </source>
</reference>
<evidence type="ECO:0000313" key="3">
    <source>
        <dbReference type="Proteomes" id="UP001597389"/>
    </source>
</evidence>
<proteinExistence type="predicted"/>
<sequence length="168" mass="18584">MIRFLLAALISTFALTSCAGYKLGNSKPSELSTINTIAVPLFKNKTQEQRLASLVTNSMVDTIGRDGTYRVTDAQQADATLLGTINTVRYNERRFDRFDSLRASEMYMYIVVDWKLVGPQNEILASGQASGRTNFTIEANQQTSRANAFPDAAKATTELIMQRIANGF</sequence>
<dbReference type="PROSITE" id="PS51257">
    <property type="entry name" value="PROKAR_LIPOPROTEIN"/>
    <property type="match status" value="1"/>
</dbReference>
<organism evidence="2 3">
    <name type="scientific">Rubritalea tangerina</name>
    <dbReference type="NCBI Taxonomy" id="430798"/>
    <lineage>
        <taxon>Bacteria</taxon>
        <taxon>Pseudomonadati</taxon>
        <taxon>Verrucomicrobiota</taxon>
        <taxon>Verrucomicrobiia</taxon>
        <taxon>Verrucomicrobiales</taxon>
        <taxon>Rubritaleaceae</taxon>
        <taxon>Rubritalea</taxon>
    </lineage>
</organism>
<feature type="chain" id="PRO_5045615659" evidence="1">
    <location>
        <begin position="20"/>
        <end position="168"/>
    </location>
</feature>
<evidence type="ECO:0000313" key="2">
    <source>
        <dbReference type="EMBL" id="MFD2159335.1"/>
    </source>
</evidence>
<dbReference type="InterPro" id="IPR007485">
    <property type="entry name" value="LPS_assembly_LptE"/>
</dbReference>
<name>A0ABW4ZBR2_9BACT</name>
<keyword evidence="1" id="KW-0732">Signal</keyword>
<dbReference type="RefSeq" id="WP_377085561.1">
    <property type="nucleotide sequence ID" value="NZ_JBHSJL010000003.1"/>
</dbReference>
<protein>
    <submittedName>
        <fullName evidence="2">LPS assembly lipoprotein LptE</fullName>
    </submittedName>
</protein>
<feature type="signal peptide" evidence="1">
    <location>
        <begin position="1"/>
        <end position="19"/>
    </location>
</feature>